<dbReference type="FunFam" id="1.20.120.1960:FF:000001">
    <property type="entry name" value="Sulfhydryl oxidase"/>
    <property type="match status" value="1"/>
</dbReference>
<dbReference type="InterPro" id="IPR042568">
    <property type="entry name" value="QSOX_FAD-bd_sf"/>
</dbReference>
<organism evidence="14 15">
    <name type="scientific">Drosophila ananassae</name>
    <name type="common">Fruit fly</name>
    <dbReference type="NCBI Taxonomy" id="7217"/>
    <lineage>
        <taxon>Eukaryota</taxon>
        <taxon>Metazoa</taxon>
        <taxon>Ecdysozoa</taxon>
        <taxon>Arthropoda</taxon>
        <taxon>Hexapoda</taxon>
        <taxon>Insecta</taxon>
        <taxon>Pterygota</taxon>
        <taxon>Neoptera</taxon>
        <taxon>Endopterygota</taxon>
        <taxon>Diptera</taxon>
        <taxon>Brachycera</taxon>
        <taxon>Muscomorpha</taxon>
        <taxon>Ephydroidea</taxon>
        <taxon>Drosophilidae</taxon>
        <taxon>Drosophila</taxon>
        <taxon>Sophophora</taxon>
    </lineage>
</organism>
<dbReference type="InterPro" id="IPR013766">
    <property type="entry name" value="Thioredoxin_domain"/>
</dbReference>
<dbReference type="EC" id="1.8.3.2" evidence="10"/>
<dbReference type="STRING" id="7217.B3MGW1"/>
<dbReference type="PROSITE" id="PS51352">
    <property type="entry name" value="THIOREDOXIN_2"/>
    <property type="match status" value="1"/>
</dbReference>
<dbReference type="PROSITE" id="PS51324">
    <property type="entry name" value="ERV_ALR"/>
    <property type="match status" value="1"/>
</dbReference>
<dbReference type="PANTHER" id="PTHR22897">
    <property type="entry name" value="QUIESCIN Q6-RELATED SULFHYDRYL OXIDASE"/>
    <property type="match status" value="1"/>
</dbReference>
<dbReference type="GO" id="GO:0016971">
    <property type="term" value="F:flavin-dependent sulfhydryl oxidase activity"/>
    <property type="evidence" value="ECO:0007669"/>
    <property type="project" value="InterPro"/>
</dbReference>
<dbReference type="OrthoDB" id="59470at2759"/>
<protein>
    <recommendedName>
        <fullName evidence="10">Sulfhydryl oxidase</fullName>
        <ecNumber evidence="10">1.8.3.2</ecNumber>
    </recommendedName>
</protein>
<dbReference type="GeneID" id="6494063"/>
<feature type="domain" description="ERV/ALR sulfhydryl oxidase" evidence="12">
    <location>
        <begin position="419"/>
        <end position="521"/>
    </location>
</feature>
<feature type="domain" description="Thioredoxin" evidence="13">
    <location>
        <begin position="32"/>
        <end position="167"/>
    </location>
</feature>
<proteinExistence type="inferred from homology"/>
<feature type="signal peptide" evidence="11">
    <location>
        <begin position="1"/>
        <end position="22"/>
    </location>
</feature>
<dbReference type="GO" id="GO:0005615">
    <property type="term" value="C:extracellular space"/>
    <property type="evidence" value="ECO:0007669"/>
    <property type="project" value="EnsemblMetazoa"/>
</dbReference>
<dbReference type="CTD" id="5768"/>
<comment type="catalytic activity">
    <reaction evidence="9 10">
        <text>2 R'C(R)SH + O2 = R'C(R)S-S(R)CR' + H2O2</text>
        <dbReference type="Rhea" id="RHEA:17357"/>
        <dbReference type="ChEBI" id="CHEBI:15379"/>
        <dbReference type="ChEBI" id="CHEBI:16240"/>
        <dbReference type="ChEBI" id="CHEBI:16520"/>
        <dbReference type="ChEBI" id="CHEBI:17412"/>
        <dbReference type="EC" id="1.8.3.2"/>
    </reaction>
</comment>
<dbReference type="Gene3D" id="1.20.120.1960">
    <property type="entry name" value="QSOX sulfhydryl oxidase domain"/>
    <property type="match status" value="1"/>
</dbReference>
<keyword evidence="10" id="KW-1133">Transmembrane helix</keyword>
<dbReference type="AlphaFoldDB" id="B3MGW1"/>
<dbReference type="GO" id="GO:0034975">
    <property type="term" value="P:protein folding in endoplasmic reticulum"/>
    <property type="evidence" value="ECO:0007669"/>
    <property type="project" value="EnsemblMetazoa"/>
</dbReference>
<dbReference type="InParanoid" id="B3MGW1"/>
<keyword evidence="10" id="KW-0812">Transmembrane</keyword>
<keyword evidence="3 10" id="KW-0285">Flavoprotein</keyword>
<dbReference type="eggNOG" id="KOG1731">
    <property type="taxonomic scope" value="Eukaryota"/>
</dbReference>
<reference evidence="14 15" key="1">
    <citation type="journal article" date="2007" name="Nature">
        <title>Evolution of genes and genomes on the Drosophila phylogeny.</title>
        <authorList>
            <consortium name="Drosophila 12 Genomes Consortium"/>
            <person name="Clark A.G."/>
            <person name="Eisen M.B."/>
            <person name="Smith D.R."/>
            <person name="Bergman C.M."/>
            <person name="Oliver B."/>
            <person name="Markow T.A."/>
            <person name="Kaufman T.C."/>
            <person name="Kellis M."/>
            <person name="Gelbart W."/>
            <person name="Iyer V.N."/>
            <person name="Pollard D.A."/>
            <person name="Sackton T.B."/>
            <person name="Larracuente A.M."/>
            <person name="Singh N.D."/>
            <person name="Abad J.P."/>
            <person name="Abt D.N."/>
            <person name="Adryan B."/>
            <person name="Aguade M."/>
            <person name="Akashi H."/>
            <person name="Anderson W.W."/>
            <person name="Aquadro C.F."/>
            <person name="Ardell D.H."/>
            <person name="Arguello R."/>
            <person name="Artieri C.G."/>
            <person name="Barbash D.A."/>
            <person name="Barker D."/>
            <person name="Barsanti P."/>
            <person name="Batterham P."/>
            <person name="Batzoglou S."/>
            <person name="Begun D."/>
            <person name="Bhutkar A."/>
            <person name="Blanco E."/>
            <person name="Bosak S.A."/>
            <person name="Bradley R.K."/>
            <person name="Brand A.D."/>
            <person name="Brent M.R."/>
            <person name="Brooks A.N."/>
            <person name="Brown R.H."/>
            <person name="Butlin R.K."/>
            <person name="Caggese C."/>
            <person name="Calvi B.R."/>
            <person name="Bernardo de Carvalho A."/>
            <person name="Caspi A."/>
            <person name="Castrezana S."/>
            <person name="Celniker S.E."/>
            <person name="Chang J.L."/>
            <person name="Chapple C."/>
            <person name="Chatterji S."/>
            <person name="Chinwalla A."/>
            <person name="Civetta A."/>
            <person name="Clifton S.W."/>
            <person name="Comeron J.M."/>
            <person name="Costello J.C."/>
            <person name="Coyne J.A."/>
            <person name="Daub J."/>
            <person name="David R.G."/>
            <person name="Delcher A.L."/>
            <person name="Delehaunty K."/>
            <person name="Do C.B."/>
            <person name="Ebling H."/>
            <person name="Edwards K."/>
            <person name="Eickbush T."/>
            <person name="Evans J.D."/>
            <person name="Filipski A."/>
            <person name="Findeiss S."/>
            <person name="Freyhult E."/>
            <person name="Fulton L."/>
            <person name="Fulton R."/>
            <person name="Garcia A.C."/>
            <person name="Gardiner A."/>
            <person name="Garfield D.A."/>
            <person name="Garvin B.E."/>
            <person name="Gibson G."/>
            <person name="Gilbert D."/>
            <person name="Gnerre S."/>
            <person name="Godfrey J."/>
            <person name="Good R."/>
            <person name="Gotea V."/>
            <person name="Gravely B."/>
            <person name="Greenberg A.J."/>
            <person name="Griffiths-Jones S."/>
            <person name="Gross S."/>
            <person name="Guigo R."/>
            <person name="Gustafson E.A."/>
            <person name="Haerty W."/>
            <person name="Hahn M.W."/>
            <person name="Halligan D.L."/>
            <person name="Halpern A.L."/>
            <person name="Halter G.M."/>
            <person name="Han M.V."/>
            <person name="Heger A."/>
            <person name="Hillier L."/>
            <person name="Hinrichs A.S."/>
            <person name="Holmes I."/>
            <person name="Hoskins R.A."/>
            <person name="Hubisz M.J."/>
            <person name="Hultmark D."/>
            <person name="Huntley M.A."/>
            <person name="Jaffe D.B."/>
            <person name="Jagadeeshan S."/>
            <person name="Jeck W.R."/>
            <person name="Johnson J."/>
            <person name="Jones C.D."/>
            <person name="Jordan W.C."/>
            <person name="Karpen G.H."/>
            <person name="Kataoka E."/>
            <person name="Keightley P.D."/>
            <person name="Kheradpour P."/>
            <person name="Kirkness E.F."/>
            <person name="Koerich L.B."/>
            <person name="Kristiansen K."/>
            <person name="Kudrna D."/>
            <person name="Kulathinal R.J."/>
            <person name="Kumar S."/>
            <person name="Kwok R."/>
            <person name="Lander E."/>
            <person name="Langley C.H."/>
            <person name="Lapoint R."/>
            <person name="Lazzaro B.P."/>
            <person name="Lee S.J."/>
            <person name="Levesque L."/>
            <person name="Li R."/>
            <person name="Lin C.F."/>
            <person name="Lin M.F."/>
            <person name="Lindblad-Toh K."/>
            <person name="Llopart A."/>
            <person name="Long M."/>
            <person name="Low L."/>
            <person name="Lozovsky E."/>
            <person name="Lu J."/>
            <person name="Luo M."/>
            <person name="Machado C.A."/>
            <person name="Makalowski W."/>
            <person name="Marzo M."/>
            <person name="Matsuda M."/>
            <person name="Matzkin L."/>
            <person name="McAllister B."/>
            <person name="McBride C.S."/>
            <person name="McKernan B."/>
            <person name="McKernan K."/>
            <person name="Mendez-Lago M."/>
            <person name="Minx P."/>
            <person name="Mollenhauer M.U."/>
            <person name="Montooth K."/>
            <person name="Mount S.M."/>
            <person name="Mu X."/>
            <person name="Myers E."/>
            <person name="Negre B."/>
            <person name="Newfeld S."/>
            <person name="Nielsen R."/>
            <person name="Noor M.A."/>
            <person name="O'Grady P."/>
            <person name="Pachter L."/>
            <person name="Papaceit M."/>
            <person name="Parisi M.J."/>
            <person name="Parisi M."/>
            <person name="Parts L."/>
            <person name="Pedersen J.S."/>
            <person name="Pesole G."/>
            <person name="Phillippy A.M."/>
            <person name="Ponting C.P."/>
            <person name="Pop M."/>
            <person name="Porcelli D."/>
            <person name="Powell J.R."/>
            <person name="Prohaska S."/>
            <person name="Pruitt K."/>
            <person name="Puig M."/>
            <person name="Quesneville H."/>
            <person name="Ram K.R."/>
            <person name="Rand D."/>
            <person name="Rasmussen M.D."/>
            <person name="Reed L.K."/>
            <person name="Reenan R."/>
            <person name="Reily A."/>
            <person name="Remington K.A."/>
            <person name="Rieger T.T."/>
            <person name="Ritchie M.G."/>
            <person name="Robin C."/>
            <person name="Rogers Y.H."/>
            <person name="Rohde C."/>
            <person name="Rozas J."/>
            <person name="Rubenfield M.J."/>
            <person name="Ruiz A."/>
            <person name="Russo S."/>
            <person name="Salzberg S.L."/>
            <person name="Sanchez-Gracia A."/>
            <person name="Saranga D.J."/>
            <person name="Sato H."/>
            <person name="Schaeffer S.W."/>
            <person name="Schatz M.C."/>
            <person name="Schlenke T."/>
            <person name="Schwartz R."/>
            <person name="Segarra C."/>
            <person name="Singh R.S."/>
            <person name="Sirot L."/>
            <person name="Sirota M."/>
            <person name="Sisneros N.B."/>
            <person name="Smith C.D."/>
            <person name="Smith T.F."/>
            <person name="Spieth J."/>
            <person name="Stage D.E."/>
            <person name="Stark A."/>
            <person name="Stephan W."/>
            <person name="Strausberg R.L."/>
            <person name="Strempel S."/>
            <person name="Sturgill D."/>
            <person name="Sutton G."/>
            <person name="Sutton G.G."/>
            <person name="Tao W."/>
            <person name="Teichmann S."/>
            <person name="Tobari Y.N."/>
            <person name="Tomimura Y."/>
            <person name="Tsolas J.M."/>
            <person name="Valente V.L."/>
            <person name="Venter E."/>
            <person name="Venter J.C."/>
            <person name="Vicario S."/>
            <person name="Vieira F.G."/>
            <person name="Vilella A.J."/>
            <person name="Villasante A."/>
            <person name="Walenz B."/>
            <person name="Wang J."/>
            <person name="Wasserman M."/>
            <person name="Watts T."/>
            <person name="Wilson D."/>
            <person name="Wilson R.K."/>
            <person name="Wing R.A."/>
            <person name="Wolfner M.F."/>
            <person name="Wong A."/>
            <person name="Wong G.K."/>
            <person name="Wu C.I."/>
            <person name="Wu G."/>
            <person name="Yamamoto D."/>
            <person name="Yang H.P."/>
            <person name="Yang S.P."/>
            <person name="Yorke J.A."/>
            <person name="Yoshida K."/>
            <person name="Zdobnov E."/>
            <person name="Zhang P."/>
            <person name="Zhang Y."/>
            <person name="Zimin A.V."/>
            <person name="Baldwin J."/>
            <person name="Abdouelleil A."/>
            <person name="Abdulkadir J."/>
            <person name="Abebe A."/>
            <person name="Abera B."/>
            <person name="Abreu J."/>
            <person name="Acer S.C."/>
            <person name="Aftuck L."/>
            <person name="Alexander A."/>
            <person name="An P."/>
            <person name="Anderson E."/>
            <person name="Anderson S."/>
            <person name="Arachi H."/>
            <person name="Azer M."/>
            <person name="Bachantsang P."/>
            <person name="Barry A."/>
            <person name="Bayul T."/>
            <person name="Berlin A."/>
            <person name="Bessette D."/>
            <person name="Bloom T."/>
            <person name="Blye J."/>
            <person name="Boguslavskiy L."/>
            <person name="Bonnet C."/>
            <person name="Boukhgalter B."/>
            <person name="Bourzgui I."/>
            <person name="Brown A."/>
            <person name="Cahill P."/>
            <person name="Channer S."/>
            <person name="Cheshatsang Y."/>
            <person name="Chuda L."/>
            <person name="Citroen M."/>
            <person name="Collymore A."/>
            <person name="Cooke P."/>
            <person name="Costello M."/>
            <person name="D'Aco K."/>
            <person name="Daza R."/>
            <person name="De Haan G."/>
            <person name="DeGray S."/>
            <person name="DeMaso C."/>
            <person name="Dhargay N."/>
            <person name="Dooley K."/>
            <person name="Dooley E."/>
            <person name="Doricent M."/>
            <person name="Dorje P."/>
            <person name="Dorjee K."/>
            <person name="Dupes A."/>
            <person name="Elong R."/>
            <person name="Falk J."/>
            <person name="Farina A."/>
            <person name="Faro S."/>
            <person name="Ferguson D."/>
            <person name="Fisher S."/>
            <person name="Foley C.D."/>
            <person name="Franke A."/>
            <person name="Friedrich D."/>
            <person name="Gadbois L."/>
            <person name="Gearin G."/>
            <person name="Gearin C.R."/>
            <person name="Giannoukos G."/>
            <person name="Goode T."/>
            <person name="Graham J."/>
            <person name="Grandbois E."/>
            <person name="Grewal S."/>
            <person name="Gyaltsen K."/>
            <person name="Hafez N."/>
            <person name="Hagos B."/>
            <person name="Hall J."/>
            <person name="Henson C."/>
            <person name="Hollinger A."/>
            <person name="Honan T."/>
            <person name="Huard M.D."/>
            <person name="Hughes L."/>
            <person name="Hurhula B."/>
            <person name="Husby M.E."/>
            <person name="Kamat A."/>
            <person name="Kanga B."/>
            <person name="Kashin S."/>
            <person name="Khazanovich D."/>
            <person name="Kisner P."/>
            <person name="Lance K."/>
            <person name="Lara M."/>
            <person name="Lee W."/>
            <person name="Lennon N."/>
            <person name="Letendre F."/>
            <person name="LeVine R."/>
            <person name="Lipovsky A."/>
            <person name="Liu X."/>
            <person name="Liu J."/>
            <person name="Liu S."/>
            <person name="Lokyitsang T."/>
            <person name="Lokyitsang Y."/>
            <person name="Lubonja R."/>
            <person name="Lui A."/>
            <person name="MacDonald P."/>
            <person name="Magnisalis V."/>
            <person name="Maru K."/>
            <person name="Matthews C."/>
            <person name="McCusker W."/>
            <person name="McDonough S."/>
            <person name="Mehta T."/>
            <person name="Meldrim J."/>
            <person name="Meneus L."/>
            <person name="Mihai O."/>
            <person name="Mihalev A."/>
            <person name="Mihova T."/>
            <person name="Mittelman R."/>
            <person name="Mlenga V."/>
            <person name="Montmayeur A."/>
            <person name="Mulrain L."/>
            <person name="Navidi A."/>
            <person name="Naylor J."/>
            <person name="Negash T."/>
            <person name="Nguyen T."/>
            <person name="Nguyen N."/>
            <person name="Nicol R."/>
            <person name="Norbu C."/>
            <person name="Norbu N."/>
            <person name="Novod N."/>
            <person name="O'Neill B."/>
            <person name="Osman S."/>
            <person name="Markiewicz E."/>
            <person name="Oyono O.L."/>
            <person name="Patti C."/>
            <person name="Phunkhang P."/>
            <person name="Pierre F."/>
            <person name="Priest M."/>
            <person name="Raghuraman S."/>
            <person name="Rege F."/>
            <person name="Reyes R."/>
            <person name="Rise C."/>
            <person name="Rogov P."/>
            <person name="Ross K."/>
            <person name="Ryan E."/>
            <person name="Settipalli S."/>
            <person name="Shea T."/>
            <person name="Sherpa N."/>
            <person name="Shi L."/>
            <person name="Shih D."/>
            <person name="Sparrow T."/>
            <person name="Spaulding J."/>
            <person name="Stalker J."/>
            <person name="Stange-Thomann N."/>
            <person name="Stavropoulos S."/>
            <person name="Stone C."/>
            <person name="Strader C."/>
            <person name="Tesfaye S."/>
            <person name="Thomson T."/>
            <person name="Thoulutsang Y."/>
            <person name="Thoulutsang D."/>
            <person name="Topham K."/>
            <person name="Topping I."/>
            <person name="Tsamla T."/>
            <person name="Vassiliev H."/>
            <person name="Vo A."/>
            <person name="Wangchuk T."/>
            <person name="Wangdi T."/>
            <person name="Weiand M."/>
            <person name="Wilkinson J."/>
            <person name="Wilson A."/>
            <person name="Yadav S."/>
            <person name="Young G."/>
            <person name="Yu Q."/>
            <person name="Zembek L."/>
            <person name="Zhong D."/>
            <person name="Zimmer A."/>
            <person name="Zwirko Z."/>
            <person name="Jaffe D.B."/>
            <person name="Alvarez P."/>
            <person name="Brockman W."/>
            <person name="Butler J."/>
            <person name="Chin C."/>
            <person name="Gnerre S."/>
            <person name="Grabherr M."/>
            <person name="Kleber M."/>
            <person name="Mauceli E."/>
            <person name="MacCallum I."/>
        </authorList>
    </citation>
    <scope>NUCLEOTIDE SEQUENCE [LARGE SCALE GENOMIC DNA]</scope>
    <source>
        <strain evidence="15">Tucson 14024-0371.13</strain>
    </source>
</reference>
<dbReference type="GO" id="GO:0000139">
    <property type="term" value="C:Golgi membrane"/>
    <property type="evidence" value="ECO:0007669"/>
    <property type="project" value="TreeGrafter"/>
</dbReference>
<dbReference type="Pfam" id="PF04777">
    <property type="entry name" value="Evr1_Alr"/>
    <property type="match status" value="1"/>
</dbReference>
<dbReference type="InterPro" id="IPR017937">
    <property type="entry name" value="Thioredoxin_CS"/>
</dbReference>
<dbReference type="InterPro" id="IPR036774">
    <property type="entry name" value="ERV/ALR_sulphydryl_oxid_sf"/>
</dbReference>
<name>B3MGW1_DROAN</name>
<keyword evidence="4 11" id="KW-0732">Signal</keyword>
<dbReference type="Gene3D" id="3.40.30.10">
    <property type="entry name" value="Glutaredoxin"/>
    <property type="match status" value="2"/>
</dbReference>
<comment type="similarity">
    <text evidence="2">Belongs to the quiescin-sulfhydryl oxidase (QSOX) family.</text>
</comment>
<gene>
    <name evidence="14" type="primary">Dana\GF11199</name>
    <name evidence="14" type="synonym">dana_GLEANR_11267</name>
    <name evidence="14" type="ORF">GF11199</name>
</gene>
<keyword evidence="7" id="KW-1015">Disulfide bond</keyword>
<dbReference type="OMA" id="NASWEHC"/>
<evidence type="ECO:0000256" key="2">
    <source>
        <dbReference type="ARBA" id="ARBA00006041"/>
    </source>
</evidence>
<keyword evidence="5 10" id="KW-0274">FAD</keyword>
<evidence type="ECO:0000256" key="7">
    <source>
        <dbReference type="ARBA" id="ARBA00023157"/>
    </source>
</evidence>
<keyword evidence="6 10" id="KW-0560">Oxidoreductase</keyword>
<evidence type="ECO:0000259" key="12">
    <source>
        <dbReference type="PROSITE" id="PS51324"/>
    </source>
</evidence>
<evidence type="ECO:0000256" key="4">
    <source>
        <dbReference type="ARBA" id="ARBA00022729"/>
    </source>
</evidence>
<dbReference type="PANTHER" id="PTHR22897:SF8">
    <property type="entry name" value="SULFHYDRYL OXIDASE"/>
    <property type="match status" value="1"/>
</dbReference>
<dbReference type="FunCoup" id="B3MGW1">
    <property type="interactions" value="254"/>
</dbReference>
<evidence type="ECO:0000259" key="13">
    <source>
        <dbReference type="PROSITE" id="PS51352"/>
    </source>
</evidence>
<evidence type="ECO:0000313" key="15">
    <source>
        <dbReference type="Proteomes" id="UP000007801"/>
    </source>
</evidence>
<evidence type="ECO:0000256" key="3">
    <source>
        <dbReference type="ARBA" id="ARBA00022630"/>
    </source>
</evidence>
<dbReference type="Pfam" id="PF18371">
    <property type="entry name" value="FAD_SOX"/>
    <property type="match status" value="1"/>
</dbReference>
<dbReference type="InterPro" id="IPR039798">
    <property type="entry name" value="Sulfhydryl_oxidase"/>
</dbReference>
<keyword evidence="10" id="KW-0472">Membrane</keyword>
<evidence type="ECO:0000256" key="10">
    <source>
        <dbReference type="RuleBase" id="RU371123"/>
    </source>
</evidence>
<evidence type="ECO:0000256" key="5">
    <source>
        <dbReference type="ARBA" id="ARBA00022827"/>
    </source>
</evidence>
<keyword evidence="8" id="KW-0325">Glycoprotein</keyword>
<dbReference type="Proteomes" id="UP000007801">
    <property type="component" value="Unassembled WGS sequence"/>
</dbReference>
<dbReference type="SUPFAM" id="SSF69000">
    <property type="entry name" value="FAD-dependent thiol oxidase"/>
    <property type="match status" value="1"/>
</dbReference>
<dbReference type="PROSITE" id="PS00194">
    <property type="entry name" value="THIOREDOXIN_1"/>
    <property type="match status" value="1"/>
</dbReference>
<dbReference type="SUPFAM" id="SSF52833">
    <property type="entry name" value="Thioredoxin-like"/>
    <property type="match status" value="1"/>
</dbReference>
<evidence type="ECO:0000256" key="1">
    <source>
        <dbReference type="ARBA" id="ARBA00001974"/>
    </source>
</evidence>
<sequence length="636" mass="71788">MSSVQLVVLAVSLLLLWGTTYAGVPLQRYEAVLKQQSAPEDRQLGLYDDNDKVVGLTVSDFDVTVVNKSYGALVEFYNSYCGHCRNFAPTYKKLAQQLLPWSEVVIVAAIDCAAEENNGICRTYEIMAYPTLRYLGPGFQPSPQHFGEPLKTIDFDEIRGQLAGMVAGENLTSITNNTAWPNFRHISDTDSASSLFEGLSSLPQYVAVIHEPENSTLAIETALFLVPWPAVQVRRVTDPEVAAKFKIEPGSNPVSLVDRKGHIQAYAPAASTGESYAQKIEDVLRKENFTPTPLKEHIATPEVKKSKPTALIEEVHRNKHFVYQADLEQAIRTILHNEVPKTAEISGEKLLALQRFLVVLQRYNPLGSNGRQLVTKLKDYVVQFNTQLSGQQFEQEMKRLESELSPVYSTNHFVGCTASSPRYRGYTCSLWTLFHFLTVQAANNEASQDPLEVLQAMHGYIKNFFGCTHCAEHFQAMASKRKIWNVPNKEEAVLWLWAAHNEVNQRLAGDSTEDPEFPKIQFPSKSSCSECRRTPESTSENLDIEWNKDAVLSFLKNIHNPQFINRLGVEKDEVLHPTAEKMRQKRQISSVFTDIDMRMGMLLYAFCILMMVVAFKLFAFKGYRKKPYGHDMLGKV</sequence>
<dbReference type="Pfam" id="PF00085">
    <property type="entry name" value="Thioredoxin"/>
    <property type="match status" value="1"/>
</dbReference>
<evidence type="ECO:0000256" key="6">
    <source>
        <dbReference type="ARBA" id="ARBA00023002"/>
    </source>
</evidence>
<comment type="cofactor">
    <cofactor evidence="1 10">
        <name>FAD</name>
        <dbReference type="ChEBI" id="CHEBI:57692"/>
    </cofactor>
</comment>
<evidence type="ECO:0000256" key="8">
    <source>
        <dbReference type="ARBA" id="ARBA00023180"/>
    </source>
</evidence>
<keyword evidence="15" id="KW-1185">Reference proteome</keyword>
<dbReference type="CDD" id="cd02992">
    <property type="entry name" value="PDI_a_QSOX"/>
    <property type="match status" value="1"/>
</dbReference>
<dbReference type="KEGG" id="dan:6494063"/>
<evidence type="ECO:0000256" key="9">
    <source>
        <dbReference type="ARBA" id="ARBA00048864"/>
    </source>
</evidence>
<dbReference type="SMR" id="B3MGW1"/>
<dbReference type="GO" id="GO:0003756">
    <property type="term" value="F:protein disulfide isomerase activity"/>
    <property type="evidence" value="ECO:0007669"/>
    <property type="project" value="TreeGrafter"/>
</dbReference>
<dbReference type="FunFam" id="1.20.120.310:FF:000001">
    <property type="entry name" value="Sulfhydryl oxidase"/>
    <property type="match status" value="1"/>
</dbReference>
<accession>B3MGW1</accession>
<dbReference type="InterPro" id="IPR017905">
    <property type="entry name" value="ERV/ALR_sulphydryl_oxidase"/>
</dbReference>
<dbReference type="InterPro" id="IPR040986">
    <property type="entry name" value="QSOX_FAD-bd_dom"/>
</dbReference>
<feature type="chain" id="PRO_5002793204" description="Sulfhydryl oxidase" evidence="11">
    <location>
        <begin position="23"/>
        <end position="636"/>
    </location>
</feature>
<feature type="transmembrane region" description="Helical" evidence="10">
    <location>
        <begin position="601"/>
        <end position="620"/>
    </location>
</feature>
<evidence type="ECO:0000256" key="11">
    <source>
        <dbReference type="SAM" id="SignalP"/>
    </source>
</evidence>
<dbReference type="InterPro" id="IPR036249">
    <property type="entry name" value="Thioredoxin-like_sf"/>
</dbReference>
<evidence type="ECO:0000313" key="14">
    <source>
        <dbReference type="EMBL" id="EDV37879.1"/>
    </source>
</evidence>
<dbReference type="HOGENOM" id="CLU_020182_0_0_1"/>
<dbReference type="Gene3D" id="1.20.120.310">
    <property type="entry name" value="ERV/ALR sulfhydryl oxidase domain"/>
    <property type="match status" value="1"/>
</dbReference>
<dbReference type="EMBL" id="CH902619">
    <property type="protein sequence ID" value="EDV37879.1"/>
    <property type="molecule type" value="Genomic_DNA"/>
</dbReference>
<dbReference type="PhylomeDB" id="B3MGW1"/>